<accession>A0A494XD19</accession>
<dbReference type="Proteomes" id="UP000280434">
    <property type="component" value="Unassembled WGS sequence"/>
</dbReference>
<keyword evidence="1" id="KW-0812">Transmembrane</keyword>
<evidence type="ECO:0000313" key="3">
    <source>
        <dbReference type="EMBL" id="RKP47541.1"/>
    </source>
</evidence>
<organism evidence="3 4">
    <name type="scientific">Trinickia fusca</name>
    <dbReference type="NCBI Taxonomy" id="2419777"/>
    <lineage>
        <taxon>Bacteria</taxon>
        <taxon>Pseudomonadati</taxon>
        <taxon>Pseudomonadota</taxon>
        <taxon>Betaproteobacteria</taxon>
        <taxon>Burkholderiales</taxon>
        <taxon>Burkholderiaceae</taxon>
        <taxon>Trinickia</taxon>
    </lineage>
</organism>
<keyword evidence="1" id="KW-1133">Transmembrane helix</keyword>
<gene>
    <name evidence="3" type="ORF">D7S89_15040</name>
</gene>
<feature type="transmembrane region" description="Helical" evidence="1">
    <location>
        <begin position="83"/>
        <end position="107"/>
    </location>
</feature>
<dbReference type="InterPro" id="IPR056464">
    <property type="entry name" value="DotM_C"/>
</dbReference>
<proteinExistence type="predicted"/>
<name>A0A494XD19_9BURK</name>
<keyword evidence="4" id="KW-1185">Reference proteome</keyword>
<reference evidence="3 4" key="1">
    <citation type="submission" date="2018-10" db="EMBL/GenBank/DDBJ databases">
        <title>Paraburkholderia sp. 7MK8-2, isolated from soil.</title>
        <authorList>
            <person name="Gao Z.-H."/>
            <person name="Qiu L.-H."/>
        </authorList>
    </citation>
    <scope>NUCLEOTIDE SEQUENCE [LARGE SCALE GENOMIC DNA]</scope>
    <source>
        <strain evidence="3 4">7MK8-2</strain>
    </source>
</reference>
<dbReference type="AlphaFoldDB" id="A0A494XD19"/>
<dbReference type="RefSeq" id="WP_147426661.1">
    <property type="nucleotide sequence ID" value="NZ_RBZV01000005.1"/>
</dbReference>
<dbReference type="EMBL" id="RBZV01000005">
    <property type="protein sequence ID" value="RKP47541.1"/>
    <property type="molecule type" value="Genomic_DNA"/>
</dbReference>
<feature type="transmembrane region" description="Helical" evidence="1">
    <location>
        <begin position="12"/>
        <end position="31"/>
    </location>
</feature>
<dbReference type="Pfam" id="PF23127">
    <property type="entry name" value="DotM_C"/>
    <property type="match status" value="1"/>
</dbReference>
<keyword evidence="1" id="KW-0472">Membrane</keyword>
<dbReference type="OrthoDB" id="5616932at2"/>
<evidence type="ECO:0000256" key="1">
    <source>
        <dbReference type="SAM" id="Phobius"/>
    </source>
</evidence>
<comment type="caution">
    <text evidence="3">The sequence shown here is derived from an EMBL/GenBank/DDBJ whole genome shotgun (WGS) entry which is preliminary data.</text>
</comment>
<protein>
    <submittedName>
        <fullName evidence="3">Conjugal transfer protein TrbA</fullName>
    </submittedName>
</protein>
<evidence type="ECO:0000259" key="2">
    <source>
        <dbReference type="Pfam" id="PF23127"/>
    </source>
</evidence>
<evidence type="ECO:0000313" key="4">
    <source>
        <dbReference type="Proteomes" id="UP000280434"/>
    </source>
</evidence>
<feature type="domain" description="DotM C-terminal cytoplasmic" evidence="2">
    <location>
        <begin position="175"/>
        <end position="345"/>
    </location>
</feature>
<sequence length="359" mass="40469">MPDQVNERGGSPMFLLGILAFVAALVALWHLKHEAISRSLLIWKAYEVWPAAHLSSTADALRARLGIYYRYARVLTLWELVVVGWQIGAFYLFIPVGFAAWVAYGAWRHPMVRAMRVHTIQSLLEAQSRSFSAVAPVLRRDLSNDRSREWASSVHPEEWVAQQGLIVSGRLDVERTRELLVQQLGKPIASFAEMSDAERALFAVFGLRVFFKDTDASKTLVDTLNYSAINAQSRPDLTLAKAAFERCASSDAARRWLRKHPYPRTLLMALLIEARQMGVLPSSNFIWLKPLDRALWYPLNTAGRKVPFIESAGVFNQMQAEEVAWDNDCQLMAPHVEDAIVGLKKYLEETGILEGESVS</sequence>